<dbReference type="Pfam" id="PF00001">
    <property type="entry name" value="7tm_1"/>
    <property type="match status" value="1"/>
</dbReference>
<keyword evidence="2" id="KW-1003">Cell membrane</keyword>
<evidence type="ECO:0000256" key="1">
    <source>
        <dbReference type="ARBA" id="ARBA00004651"/>
    </source>
</evidence>
<keyword evidence="4 9" id="KW-1133">Transmembrane helix</keyword>
<dbReference type="Proteomes" id="UP000036681">
    <property type="component" value="Unplaced"/>
</dbReference>
<dbReference type="InterPro" id="IPR000276">
    <property type="entry name" value="GPCR_Rhodpsn"/>
</dbReference>
<keyword evidence="11" id="KW-1185">Reference proteome</keyword>
<feature type="transmembrane region" description="Helical" evidence="9">
    <location>
        <begin position="115"/>
        <end position="136"/>
    </location>
</feature>
<feature type="domain" description="G-protein coupled receptors family 1 profile" evidence="10">
    <location>
        <begin position="54"/>
        <end position="323"/>
    </location>
</feature>
<feature type="transmembrane region" description="Helical" evidence="9">
    <location>
        <begin position="38"/>
        <end position="61"/>
    </location>
</feature>
<evidence type="ECO:0000256" key="4">
    <source>
        <dbReference type="ARBA" id="ARBA00022989"/>
    </source>
</evidence>
<keyword evidence="7" id="KW-0675">Receptor</keyword>
<reference evidence="12" key="1">
    <citation type="submission" date="2023-03" db="UniProtKB">
        <authorList>
            <consortium name="WormBaseParasite"/>
        </authorList>
    </citation>
    <scope>IDENTIFICATION</scope>
</reference>
<keyword evidence="8" id="KW-0807">Transducer</keyword>
<dbReference type="GO" id="GO:0005886">
    <property type="term" value="C:plasma membrane"/>
    <property type="evidence" value="ECO:0007669"/>
    <property type="project" value="UniProtKB-SubCell"/>
</dbReference>
<dbReference type="PANTHER" id="PTHR24249">
    <property type="entry name" value="HISTAMINE RECEPTOR-RELATED G-PROTEIN COUPLED RECEPTOR"/>
    <property type="match status" value="1"/>
</dbReference>
<evidence type="ECO:0000256" key="2">
    <source>
        <dbReference type="ARBA" id="ARBA00022475"/>
    </source>
</evidence>
<name>A0A9J2PL43_ASCLU</name>
<dbReference type="PANTHER" id="PTHR24249:SF424">
    <property type="entry name" value="G-PROTEIN COUPLED RECEPTORS FAMILY 1 PROFILE DOMAIN-CONTAINING PROTEIN"/>
    <property type="match status" value="1"/>
</dbReference>
<dbReference type="Gene3D" id="1.20.1070.10">
    <property type="entry name" value="Rhodopsin 7-helix transmembrane proteins"/>
    <property type="match status" value="1"/>
</dbReference>
<feature type="transmembrane region" description="Helical" evidence="9">
    <location>
        <begin position="266"/>
        <end position="284"/>
    </location>
</feature>
<protein>
    <submittedName>
        <fullName evidence="12">G-protein coupled receptors family 1 profile domain-containing protein</fullName>
    </submittedName>
</protein>
<dbReference type="PRINTS" id="PR00237">
    <property type="entry name" value="GPCRRHODOPSN"/>
</dbReference>
<dbReference type="WBParaSite" id="ALUE_0001023301-mRNA-1">
    <property type="protein sequence ID" value="ALUE_0001023301-mRNA-1"/>
    <property type="gene ID" value="ALUE_0001023301"/>
</dbReference>
<evidence type="ECO:0000313" key="11">
    <source>
        <dbReference type="Proteomes" id="UP000036681"/>
    </source>
</evidence>
<dbReference type="InterPro" id="IPR017452">
    <property type="entry name" value="GPCR_Rhodpsn_7TM"/>
</dbReference>
<proteinExistence type="predicted"/>
<feature type="transmembrane region" description="Helical" evidence="9">
    <location>
        <begin position="157"/>
        <end position="184"/>
    </location>
</feature>
<dbReference type="PROSITE" id="PS50262">
    <property type="entry name" value="G_PROTEIN_RECEP_F1_2"/>
    <property type="match status" value="1"/>
</dbReference>
<dbReference type="InterPro" id="IPR050569">
    <property type="entry name" value="TAAR"/>
</dbReference>
<dbReference type="GO" id="GO:0004930">
    <property type="term" value="F:G protein-coupled receptor activity"/>
    <property type="evidence" value="ECO:0007669"/>
    <property type="project" value="UniProtKB-KW"/>
</dbReference>
<comment type="subcellular location">
    <subcellularLocation>
        <location evidence="1">Cell membrane</location>
        <topology evidence="1">Multi-pass membrane protein</topology>
    </subcellularLocation>
</comment>
<feature type="transmembrane region" description="Helical" evidence="9">
    <location>
        <begin position="73"/>
        <end position="95"/>
    </location>
</feature>
<evidence type="ECO:0000256" key="3">
    <source>
        <dbReference type="ARBA" id="ARBA00022692"/>
    </source>
</evidence>
<evidence type="ECO:0000313" key="12">
    <source>
        <dbReference type="WBParaSite" id="ALUE_0001023301-mRNA-1"/>
    </source>
</evidence>
<sequence>MDKNPNALYDVYIQVFISIVYSLSLKMPPYFSLSTADLFVFTGLESLGCLAVLGNLCLIVVLIRLKYLSRASFILMLSLAIADVLHGLVTTFYFYPPIALKRHHLSIFMMRIFNVIDWTAWAITLTHMSAICLDRLTAIMLYGRYSMTVTVKRIRTFSVSCWVVFTTANTVFFFFDACCMILPLKDHEYYSFGYHPNDKLNCFKAVNGQYCQKWHAFGDESSPSMAEWILFRASAMLIAMSMKMGQRTLNGDVREIAIRKANRQQQRIMVQISIVTVIFFSYMSSYYLSYYVFAISSKWSIVFHSFFYSTTHMINPVRDPTFAIIQKNFSDYEVAHTSGTFLNSLDNFSKFEIWL</sequence>
<keyword evidence="5" id="KW-0297">G-protein coupled receptor</keyword>
<feature type="transmembrane region" description="Helical" evidence="9">
    <location>
        <begin position="228"/>
        <end position="245"/>
    </location>
</feature>
<dbReference type="CDD" id="cd00637">
    <property type="entry name" value="7tm_classA_rhodopsin-like"/>
    <property type="match status" value="1"/>
</dbReference>
<organism evidence="11 12">
    <name type="scientific">Ascaris lumbricoides</name>
    <name type="common">Giant roundworm</name>
    <dbReference type="NCBI Taxonomy" id="6252"/>
    <lineage>
        <taxon>Eukaryota</taxon>
        <taxon>Metazoa</taxon>
        <taxon>Ecdysozoa</taxon>
        <taxon>Nematoda</taxon>
        <taxon>Chromadorea</taxon>
        <taxon>Rhabditida</taxon>
        <taxon>Spirurina</taxon>
        <taxon>Ascaridomorpha</taxon>
        <taxon>Ascaridoidea</taxon>
        <taxon>Ascarididae</taxon>
        <taxon>Ascaris</taxon>
    </lineage>
</organism>
<evidence type="ECO:0000259" key="10">
    <source>
        <dbReference type="PROSITE" id="PS50262"/>
    </source>
</evidence>
<keyword evidence="3 9" id="KW-0812">Transmembrane</keyword>
<evidence type="ECO:0000256" key="8">
    <source>
        <dbReference type="ARBA" id="ARBA00023224"/>
    </source>
</evidence>
<evidence type="ECO:0000256" key="5">
    <source>
        <dbReference type="ARBA" id="ARBA00023040"/>
    </source>
</evidence>
<accession>A0A9J2PL43</accession>
<evidence type="ECO:0000256" key="9">
    <source>
        <dbReference type="SAM" id="Phobius"/>
    </source>
</evidence>
<dbReference type="AlphaFoldDB" id="A0A9J2PL43"/>
<evidence type="ECO:0000256" key="7">
    <source>
        <dbReference type="ARBA" id="ARBA00023170"/>
    </source>
</evidence>
<feature type="transmembrane region" description="Helical" evidence="9">
    <location>
        <begin position="7"/>
        <end position="26"/>
    </location>
</feature>
<dbReference type="SUPFAM" id="SSF81321">
    <property type="entry name" value="Family A G protein-coupled receptor-like"/>
    <property type="match status" value="1"/>
</dbReference>
<evidence type="ECO:0000256" key="6">
    <source>
        <dbReference type="ARBA" id="ARBA00023136"/>
    </source>
</evidence>
<keyword evidence="6 9" id="KW-0472">Membrane</keyword>